<dbReference type="InterPro" id="IPR043444">
    <property type="entry name" value="TESPA1-like"/>
</dbReference>
<proteinExistence type="predicted"/>
<dbReference type="RefSeq" id="XP_017783250.1">
    <property type="nucleotide sequence ID" value="XM_017927761.1"/>
</dbReference>
<dbReference type="SMART" id="SM01257">
    <property type="entry name" value="KRAP_IP3R_bind"/>
    <property type="match status" value="1"/>
</dbReference>
<evidence type="ECO:0000313" key="4">
    <source>
        <dbReference type="RefSeq" id="XP_017783250.1"/>
    </source>
</evidence>
<feature type="compositionally biased region" description="Polar residues" evidence="1">
    <location>
        <begin position="1"/>
        <end position="12"/>
    </location>
</feature>
<feature type="domain" description="ITPR-interacting" evidence="2">
    <location>
        <begin position="45"/>
        <end position="151"/>
    </location>
</feature>
<name>A0ABM1N8V0_NICVS</name>
<feature type="compositionally biased region" description="Low complexity" evidence="1">
    <location>
        <begin position="23"/>
        <end position="38"/>
    </location>
</feature>
<reference evidence="4" key="1">
    <citation type="submission" date="2025-08" db="UniProtKB">
        <authorList>
            <consortium name="RefSeq"/>
        </authorList>
    </citation>
    <scope>IDENTIFICATION</scope>
    <source>
        <tissue evidence="4">Whole Larva</tissue>
    </source>
</reference>
<dbReference type="PANTHER" id="PTHR17469">
    <property type="entry name" value="SPERM SPECIFIC ANTIGEN 2-RELATED"/>
    <property type="match status" value="1"/>
</dbReference>
<protein>
    <submittedName>
        <fullName evidence="4">Uncharacterized protein LOC108567349 isoform X1</fullName>
    </submittedName>
</protein>
<dbReference type="Pfam" id="PF14722">
    <property type="entry name" value="KRAP_IP3R_bind"/>
    <property type="match status" value="1"/>
</dbReference>
<dbReference type="PANTHER" id="PTHR17469:SF15">
    <property type="entry name" value="ITPR-INTERACTING DOMAIN-CONTAINING PROTEIN"/>
    <property type="match status" value="1"/>
</dbReference>
<gene>
    <name evidence="4" type="primary">LOC108567349</name>
</gene>
<keyword evidence="3" id="KW-1185">Reference proteome</keyword>
<feature type="region of interest" description="Disordered" evidence="1">
    <location>
        <begin position="1"/>
        <end position="51"/>
    </location>
</feature>
<evidence type="ECO:0000259" key="2">
    <source>
        <dbReference type="SMART" id="SM01257"/>
    </source>
</evidence>
<evidence type="ECO:0000313" key="3">
    <source>
        <dbReference type="Proteomes" id="UP000695000"/>
    </source>
</evidence>
<dbReference type="Proteomes" id="UP000695000">
    <property type="component" value="Unplaced"/>
</dbReference>
<sequence length="151" mass="16712">MRKSPITVQQWLDTLPQPGPKTQQQNLGPQGNLGYGPNSPRPSLRLLGRDASVQSDDCSHCSSVESVLEFRKPDPEAVLLGLGFGPPNNGQSTSRIPQRFLQPSKLLTQIDINKFLEEQGELQAVDHWCSFQFSCRYSNPPSPARTAKPKT</sequence>
<evidence type="ECO:0000256" key="1">
    <source>
        <dbReference type="SAM" id="MobiDB-lite"/>
    </source>
</evidence>
<organism evidence="3 4">
    <name type="scientific">Nicrophorus vespilloides</name>
    <name type="common">Boreal carrion beetle</name>
    <dbReference type="NCBI Taxonomy" id="110193"/>
    <lineage>
        <taxon>Eukaryota</taxon>
        <taxon>Metazoa</taxon>
        <taxon>Ecdysozoa</taxon>
        <taxon>Arthropoda</taxon>
        <taxon>Hexapoda</taxon>
        <taxon>Insecta</taxon>
        <taxon>Pterygota</taxon>
        <taxon>Neoptera</taxon>
        <taxon>Endopterygota</taxon>
        <taxon>Coleoptera</taxon>
        <taxon>Polyphaga</taxon>
        <taxon>Staphyliniformia</taxon>
        <taxon>Silphidae</taxon>
        <taxon>Nicrophorinae</taxon>
        <taxon>Nicrophorus</taxon>
    </lineage>
</organism>
<dbReference type="InterPro" id="IPR029325">
    <property type="entry name" value="ITPR-bd"/>
</dbReference>
<dbReference type="GeneID" id="108567349"/>
<accession>A0ABM1N8V0</accession>